<dbReference type="Proteomes" id="UP000295741">
    <property type="component" value="Unassembled WGS sequence"/>
</dbReference>
<sequence length="133" mass="14908">MKRYVLTSLLISSLLFSGCEKTDEQLLEKCVQVKILDELCGTAVMQILDEDYFKFGVDGYQKDGVTYDHVFSAELSCADITKFQTLTASLKGLVVYVKMMKQIQYDPACTKCAAVVPNAPAKWIPIKFSEKCD</sequence>
<dbReference type="AlphaFoldDB" id="A0A4R6J0B9"/>
<dbReference type="RefSeq" id="WP_133473194.1">
    <property type="nucleotide sequence ID" value="NZ_SNWP01000010.1"/>
</dbReference>
<dbReference type="PROSITE" id="PS51257">
    <property type="entry name" value="PROKAR_LIPOPROTEIN"/>
    <property type="match status" value="1"/>
</dbReference>
<organism evidence="1 2">
    <name type="scientific">Sediminibacterium goheungense</name>
    <dbReference type="NCBI Taxonomy" id="1086393"/>
    <lineage>
        <taxon>Bacteria</taxon>
        <taxon>Pseudomonadati</taxon>
        <taxon>Bacteroidota</taxon>
        <taxon>Chitinophagia</taxon>
        <taxon>Chitinophagales</taxon>
        <taxon>Chitinophagaceae</taxon>
        <taxon>Sediminibacterium</taxon>
    </lineage>
</organism>
<name>A0A4R6J0B9_9BACT</name>
<evidence type="ECO:0000313" key="2">
    <source>
        <dbReference type="Proteomes" id="UP000295741"/>
    </source>
</evidence>
<dbReference type="OrthoDB" id="671629at2"/>
<keyword evidence="2" id="KW-1185">Reference proteome</keyword>
<gene>
    <name evidence="1" type="ORF">BC659_0649</name>
</gene>
<proteinExistence type="predicted"/>
<accession>A0A4R6J0B9</accession>
<protein>
    <recommendedName>
        <fullName evidence="3">Lipoprotein</fullName>
    </recommendedName>
</protein>
<evidence type="ECO:0008006" key="3">
    <source>
        <dbReference type="Google" id="ProtNLM"/>
    </source>
</evidence>
<dbReference type="EMBL" id="SNWP01000010">
    <property type="protein sequence ID" value="TDO28573.1"/>
    <property type="molecule type" value="Genomic_DNA"/>
</dbReference>
<comment type="caution">
    <text evidence="1">The sequence shown here is derived from an EMBL/GenBank/DDBJ whole genome shotgun (WGS) entry which is preliminary data.</text>
</comment>
<evidence type="ECO:0000313" key="1">
    <source>
        <dbReference type="EMBL" id="TDO28573.1"/>
    </source>
</evidence>
<reference evidence="1 2" key="1">
    <citation type="submission" date="2019-03" db="EMBL/GenBank/DDBJ databases">
        <title>Genomic Encyclopedia of Archaeal and Bacterial Type Strains, Phase II (KMG-II): from individual species to whole genera.</title>
        <authorList>
            <person name="Goeker M."/>
        </authorList>
    </citation>
    <scope>NUCLEOTIDE SEQUENCE [LARGE SCALE GENOMIC DNA]</scope>
    <source>
        <strain evidence="1 2">DSM 28323</strain>
    </source>
</reference>